<dbReference type="RefSeq" id="WP_188910910.1">
    <property type="nucleotide sequence ID" value="NZ_BMIQ01000006.1"/>
</dbReference>
<reference evidence="2" key="2">
    <citation type="submission" date="2020-09" db="EMBL/GenBank/DDBJ databases">
        <authorList>
            <person name="Sun Q."/>
            <person name="Zhou Y."/>
        </authorList>
    </citation>
    <scope>NUCLEOTIDE SEQUENCE</scope>
    <source>
        <strain evidence="2">CGMCC 1.15367</strain>
    </source>
</reference>
<dbReference type="GO" id="GO:0005886">
    <property type="term" value="C:plasma membrane"/>
    <property type="evidence" value="ECO:0007669"/>
    <property type="project" value="TreeGrafter"/>
</dbReference>
<dbReference type="InterPro" id="IPR003848">
    <property type="entry name" value="DUF218"/>
</dbReference>
<organism evidence="2 3">
    <name type="scientific">Aureimonas endophytica</name>
    <dbReference type="NCBI Taxonomy" id="2027858"/>
    <lineage>
        <taxon>Bacteria</taxon>
        <taxon>Pseudomonadati</taxon>
        <taxon>Pseudomonadota</taxon>
        <taxon>Alphaproteobacteria</taxon>
        <taxon>Hyphomicrobiales</taxon>
        <taxon>Aurantimonadaceae</taxon>
        <taxon>Aureimonas</taxon>
    </lineage>
</organism>
<comment type="caution">
    <text evidence="2">The sequence shown here is derived from an EMBL/GenBank/DDBJ whole genome shotgun (WGS) entry which is preliminary data.</text>
</comment>
<dbReference type="Pfam" id="PF02698">
    <property type="entry name" value="DUF218"/>
    <property type="match status" value="1"/>
</dbReference>
<feature type="domain" description="DUF218" evidence="1">
    <location>
        <begin position="58"/>
        <end position="176"/>
    </location>
</feature>
<dbReference type="PANTHER" id="PTHR30336">
    <property type="entry name" value="INNER MEMBRANE PROTEIN, PROBABLE PERMEASE"/>
    <property type="match status" value="1"/>
</dbReference>
<evidence type="ECO:0000259" key="1">
    <source>
        <dbReference type="Pfam" id="PF02698"/>
    </source>
</evidence>
<protein>
    <recommendedName>
        <fullName evidence="1">DUF218 domain-containing protein</fullName>
    </recommendedName>
</protein>
<name>A0A917E9Y5_9HYPH</name>
<accession>A0A917E9Y5</accession>
<evidence type="ECO:0000313" key="2">
    <source>
        <dbReference type="EMBL" id="GGE13474.1"/>
    </source>
</evidence>
<evidence type="ECO:0000313" key="3">
    <source>
        <dbReference type="Proteomes" id="UP000644699"/>
    </source>
</evidence>
<dbReference type="GO" id="GO:0043164">
    <property type="term" value="P:Gram-negative-bacterium-type cell wall biogenesis"/>
    <property type="evidence" value="ECO:0007669"/>
    <property type="project" value="TreeGrafter"/>
</dbReference>
<keyword evidence="3" id="KW-1185">Reference proteome</keyword>
<sequence>MPHEPNPSPRPRRRHLRRALLAGCLVLTVAGGYLTGGFIRFAQEVAEFSRLPGVDRADGIVVLTGGALRLDQAMDLLKDGKGRRLLISGVNPGTSAGTLSRLTATDRALFDCCVDLDYAALNTIGNAEMTDRWARARGFDDLILVTSDYHMPRTLLEFGRVAHVPVIKPYAVTRADLWKGEGAVPSGRGIKVLLVEYAKLLATRIRFATGIEDRKAVSETAQLTHKSSS</sequence>
<dbReference type="AlphaFoldDB" id="A0A917E9Y5"/>
<reference evidence="2" key="1">
    <citation type="journal article" date="2014" name="Int. J. Syst. Evol. Microbiol.">
        <title>Complete genome sequence of Corynebacterium casei LMG S-19264T (=DSM 44701T), isolated from a smear-ripened cheese.</title>
        <authorList>
            <consortium name="US DOE Joint Genome Institute (JGI-PGF)"/>
            <person name="Walter F."/>
            <person name="Albersmeier A."/>
            <person name="Kalinowski J."/>
            <person name="Ruckert C."/>
        </authorList>
    </citation>
    <scope>NUCLEOTIDE SEQUENCE</scope>
    <source>
        <strain evidence="2">CGMCC 1.15367</strain>
    </source>
</reference>
<dbReference type="EMBL" id="BMIQ01000006">
    <property type="protein sequence ID" value="GGE13474.1"/>
    <property type="molecule type" value="Genomic_DNA"/>
</dbReference>
<gene>
    <name evidence="2" type="ORF">GCM10011390_35710</name>
</gene>
<dbReference type="PANTHER" id="PTHR30336:SF4">
    <property type="entry name" value="ENVELOPE BIOGENESIS FACTOR ELYC"/>
    <property type="match status" value="1"/>
</dbReference>
<dbReference type="Proteomes" id="UP000644699">
    <property type="component" value="Unassembled WGS sequence"/>
</dbReference>
<dbReference type="CDD" id="cd06259">
    <property type="entry name" value="YdcF-like"/>
    <property type="match status" value="1"/>
</dbReference>
<proteinExistence type="predicted"/>
<dbReference type="GO" id="GO:0000270">
    <property type="term" value="P:peptidoglycan metabolic process"/>
    <property type="evidence" value="ECO:0007669"/>
    <property type="project" value="TreeGrafter"/>
</dbReference>
<dbReference type="InterPro" id="IPR051599">
    <property type="entry name" value="Cell_Envelope_Assoc"/>
</dbReference>